<keyword evidence="16" id="KW-1185">Reference proteome</keyword>
<dbReference type="Pfam" id="PF00593">
    <property type="entry name" value="TonB_dep_Rec_b-barrel"/>
    <property type="match status" value="1"/>
</dbReference>
<sequence>MSISTYKKNGLCMALLSVMTQGAYSDGEELALEEVVVTAERRSENIQDIPASVSAITGDAAERLGIKDVNDLQNFIPGLTIKSQSKGNTAFNIRGVGETNDDISVESGVGVFIDDIYLPRMAASGGALFDLERIEVLRGPQGTLYGRNTAGGSINFITKKPSDYFEGKVSAELGDRNIHNVKAYISGPLVDDKLSGKFSFVSEDADGYMKNVKSGQKGNGEHVRAGRVGLRYSVNKAIEISFTADAEVQDGDPTMMNVGPEGGYMTQTHELLAMFGVLDGSGEPATRFYESNIDNDGKEQVENWGLMLRADVIHDDFDAAYIFGYRGSELDLDADRDQAPISLFNESHQEDSEWGSFEVRFSSTPEGGLSLGGKLEWTAGLYYFIEDGARDVRFYGDDVAALLTGGAVDMRHSLGWDQEIETEAYAAFGQVTVSLTDAARVTSGLRWTEEEKTLGLSNSLAFFEPGDTPVIEELYDIQATERWDDVTLKFGFEYDLNDETLLFAQYSEGFKSGGFNGTSASAALARTAFEPEDVANTEVGIKTTLASRLQLNFSIFDMDYENLQTTIVTSGGAPMVFNATADIRGAELEIVALLIKNLTLGVSAGYIDSEYTEFESNPDNEGRRVNGVPEWKYSVSADYVMPVSGGRFGVHADYSWEGETSSVPGAQGLKPIANLEDWDVANISVNYQPDSGRWEIEAWVRNVADSKYWLSNGSSRGDSSPENSLVRYAAAPRTSGLTFTYFLGM</sequence>
<protein>
    <submittedName>
        <fullName evidence="15">TonB-dependent receptor</fullName>
    </submittedName>
</protein>
<evidence type="ECO:0000256" key="8">
    <source>
        <dbReference type="ARBA" id="ARBA00023077"/>
    </source>
</evidence>
<evidence type="ECO:0000256" key="9">
    <source>
        <dbReference type="ARBA" id="ARBA00023136"/>
    </source>
</evidence>
<dbReference type="InterPro" id="IPR012910">
    <property type="entry name" value="Plug_dom"/>
</dbReference>
<evidence type="ECO:0000256" key="1">
    <source>
        <dbReference type="ARBA" id="ARBA00004571"/>
    </source>
</evidence>
<evidence type="ECO:0000259" key="14">
    <source>
        <dbReference type="Pfam" id="PF07715"/>
    </source>
</evidence>
<feature type="domain" description="TonB-dependent receptor-like beta-barrel" evidence="13">
    <location>
        <begin position="293"/>
        <end position="703"/>
    </location>
</feature>
<dbReference type="GO" id="GO:0009279">
    <property type="term" value="C:cell outer membrane"/>
    <property type="evidence" value="ECO:0007669"/>
    <property type="project" value="UniProtKB-SubCell"/>
</dbReference>
<keyword evidence="9 11" id="KW-0472">Membrane</keyword>
<dbReference type="InterPro" id="IPR000531">
    <property type="entry name" value="Beta-barrel_TonB"/>
</dbReference>
<dbReference type="Proteomes" id="UP000319732">
    <property type="component" value="Unassembled WGS sequence"/>
</dbReference>
<accession>A0A545TLP8</accession>
<evidence type="ECO:0000256" key="4">
    <source>
        <dbReference type="ARBA" id="ARBA00022496"/>
    </source>
</evidence>
<evidence type="ECO:0000313" key="16">
    <source>
        <dbReference type="Proteomes" id="UP000319732"/>
    </source>
</evidence>
<keyword evidence="4" id="KW-0410">Iron transport</keyword>
<evidence type="ECO:0000259" key="13">
    <source>
        <dbReference type="Pfam" id="PF00593"/>
    </source>
</evidence>
<keyword evidence="2 11" id="KW-0813">Transport</keyword>
<evidence type="ECO:0000256" key="6">
    <source>
        <dbReference type="ARBA" id="ARBA00023004"/>
    </source>
</evidence>
<dbReference type="RefSeq" id="WP_142904950.1">
    <property type="nucleotide sequence ID" value="NZ_ML660094.1"/>
</dbReference>
<dbReference type="InterPro" id="IPR036942">
    <property type="entry name" value="Beta-barrel_TonB_sf"/>
</dbReference>
<keyword evidence="8 12" id="KW-0798">TonB box</keyword>
<comment type="subcellular location">
    <subcellularLocation>
        <location evidence="1 11">Cell outer membrane</location>
        <topology evidence="1 11">Multi-pass membrane protein</topology>
    </subcellularLocation>
</comment>
<keyword evidence="5 11" id="KW-0812">Transmembrane</keyword>
<evidence type="ECO:0000313" key="15">
    <source>
        <dbReference type="EMBL" id="TQV78170.1"/>
    </source>
</evidence>
<dbReference type="AlphaFoldDB" id="A0A545TLP8"/>
<organism evidence="15 16">
    <name type="scientific">Exilibacterium tricleocarpae</name>
    <dbReference type="NCBI Taxonomy" id="2591008"/>
    <lineage>
        <taxon>Bacteria</taxon>
        <taxon>Pseudomonadati</taxon>
        <taxon>Pseudomonadota</taxon>
        <taxon>Gammaproteobacteria</taxon>
        <taxon>Cellvibrionales</taxon>
        <taxon>Cellvibrionaceae</taxon>
        <taxon>Exilibacterium</taxon>
    </lineage>
</organism>
<keyword evidence="7" id="KW-0406">Ion transport</keyword>
<keyword evidence="10 11" id="KW-0998">Cell outer membrane</keyword>
<evidence type="ECO:0000256" key="10">
    <source>
        <dbReference type="ARBA" id="ARBA00023237"/>
    </source>
</evidence>
<dbReference type="Gene3D" id="2.40.170.20">
    <property type="entry name" value="TonB-dependent receptor, beta-barrel domain"/>
    <property type="match status" value="1"/>
</dbReference>
<dbReference type="Pfam" id="PF07715">
    <property type="entry name" value="Plug"/>
    <property type="match status" value="1"/>
</dbReference>
<evidence type="ECO:0000256" key="2">
    <source>
        <dbReference type="ARBA" id="ARBA00022448"/>
    </source>
</evidence>
<evidence type="ECO:0000256" key="5">
    <source>
        <dbReference type="ARBA" id="ARBA00022692"/>
    </source>
</evidence>
<evidence type="ECO:0000256" key="11">
    <source>
        <dbReference type="PROSITE-ProRule" id="PRU01360"/>
    </source>
</evidence>
<comment type="caution">
    <text evidence="15">The sequence shown here is derived from an EMBL/GenBank/DDBJ whole genome shotgun (WGS) entry which is preliminary data.</text>
</comment>
<dbReference type="EMBL" id="VHSG01000013">
    <property type="protein sequence ID" value="TQV78170.1"/>
    <property type="molecule type" value="Genomic_DNA"/>
</dbReference>
<keyword evidence="6" id="KW-0408">Iron</keyword>
<evidence type="ECO:0000256" key="12">
    <source>
        <dbReference type="RuleBase" id="RU003357"/>
    </source>
</evidence>
<dbReference type="OrthoDB" id="7051185at2"/>
<feature type="domain" description="TonB-dependent receptor plug" evidence="14">
    <location>
        <begin position="46"/>
        <end position="152"/>
    </location>
</feature>
<keyword evidence="15" id="KW-0675">Receptor</keyword>
<dbReference type="PANTHER" id="PTHR32552:SF81">
    <property type="entry name" value="TONB-DEPENDENT OUTER MEMBRANE RECEPTOR"/>
    <property type="match status" value="1"/>
</dbReference>
<dbReference type="InterPro" id="IPR039426">
    <property type="entry name" value="TonB-dep_rcpt-like"/>
</dbReference>
<keyword evidence="3 11" id="KW-1134">Transmembrane beta strand</keyword>
<dbReference type="PANTHER" id="PTHR32552">
    <property type="entry name" value="FERRICHROME IRON RECEPTOR-RELATED"/>
    <property type="match status" value="1"/>
</dbReference>
<gene>
    <name evidence="15" type="ORF">FKG94_13955</name>
</gene>
<evidence type="ECO:0000256" key="3">
    <source>
        <dbReference type="ARBA" id="ARBA00022452"/>
    </source>
</evidence>
<dbReference type="SUPFAM" id="SSF56935">
    <property type="entry name" value="Porins"/>
    <property type="match status" value="1"/>
</dbReference>
<name>A0A545TLP8_9GAMM</name>
<proteinExistence type="inferred from homology"/>
<evidence type="ECO:0000256" key="7">
    <source>
        <dbReference type="ARBA" id="ARBA00023065"/>
    </source>
</evidence>
<dbReference type="GO" id="GO:0006826">
    <property type="term" value="P:iron ion transport"/>
    <property type="evidence" value="ECO:0007669"/>
    <property type="project" value="UniProtKB-KW"/>
</dbReference>
<dbReference type="CDD" id="cd01347">
    <property type="entry name" value="ligand_gated_channel"/>
    <property type="match status" value="1"/>
</dbReference>
<reference evidence="15 16" key="1">
    <citation type="submission" date="2019-06" db="EMBL/GenBank/DDBJ databases">
        <title>Whole genome sequence for Cellvibrionaceae sp. R142.</title>
        <authorList>
            <person name="Wang G."/>
        </authorList>
    </citation>
    <scope>NUCLEOTIDE SEQUENCE [LARGE SCALE GENOMIC DNA]</scope>
    <source>
        <strain evidence="15 16">R142</strain>
    </source>
</reference>
<comment type="similarity">
    <text evidence="11 12">Belongs to the TonB-dependent receptor family.</text>
</comment>
<dbReference type="PROSITE" id="PS52016">
    <property type="entry name" value="TONB_DEPENDENT_REC_3"/>
    <property type="match status" value="1"/>
</dbReference>